<feature type="domain" description="Flagellar basal-body/hook protein C-terminal" evidence="9">
    <location>
        <begin position="465"/>
        <end position="504"/>
    </location>
</feature>
<dbReference type="PANTHER" id="PTHR30033:SF1">
    <property type="entry name" value="FLAGELLAR HOOK-ASSOCIATED PROTEIN 1"/>
    <property type="match status" value="1"/>
</dbReference>
<feature type="domain" description="Flagellar basal body rod protein N-terminal" evidence="8">
    <location>
        <begin position="8"/>
        <end position="37"/>
    </location>
</feature>
<evidence type="ECO:0000256" key="6">
    <source>
        <dbReference type="ARBA" id="ARBA00023143"/>
    </source>
</evidence>
<dbReference type="Pfam" id="PF00460">
    <property type="entry name" value="Flg_bb_rod"/>
    <property type="match status" value="1"/>
</dbReference>
<gene>
    <name evidence="7 11" type="primary">flgK</name>
    <name evidence="11" type="ORF">H8B09_18785</name>
</gene>
<keyword evidence="11" id="KW-0282">Flagellum</keyword>
<dbReference type="Pfam" id="PF22638">
    <property type="entry name" value="FlgK_D1"/>
    <property type="match status" value="1"/>
</dbReference>
<reference evidence="11 12" key="1">
    <citation type="submission" date="2020-09" db="EMBL/GenBank/DDBJ databases">
        <title>Paenibacillus sp. strain PR3 16S rRNA gene Genome sequencing and assembly.</title>
        <authorList>
            <person name="Kim J."/>
        </authorList>
    </citation>
    <scope>NUCLEOTIDE SEQUENCE [LARGE SCALE GENOMIC DNA]</scope>
    <source>
        <strain evidence="11 12">PR3</strain>
    </source>
</reference>
<evidence type="ECO:0000259" key="10">
    <source>
        <dbReference type="Pfam" id="PF22638"/>
    </source>
</evidence>
<dbReference type="Proteomes" id="UP000609346">
    <property type="component" value="Unassembled WGS sequence"/>
</dbReference>
<evidence type="ECO:0000256" key="4">
    <source>
        <dbReference type="ARBA" id="ARBA00016244"/>
    </source>
</evidence>
<evidence type="ECO:0000259" key="9">
    <source>
        <dbReference type="Pfam" id="PF06429"/>
    </source>
</evidence>
<dbReference type="Pfam" id="PF06429">
    <property type="entry name" value="Flg_bbr_C"/>
    <property type="match status" value="1"/>
</dbReference>
<accession>A0ABR8N0W0</accession>
<comment type="caution">
    <text evidence="11">The sequence shown here is derived from an EMBL/GenBank/DDBJ whole genome shotgun (WGS) entry which is preliminary data.</text>
</comment>
<keyword evidence="5 7" id="KW-0964">Secreted</keyword>
<evidence type="ECO:0000313" key="12">
    <source>
        <dbReference type="Proteomes" id="UP000609346"/>
    </source>
</evidence>
<evidence type="ECO:0000259" key="8">
    <source>
        <dbReference type="Pfam" id="PF00460"/>
    </source>
</evidence>
<proteinExistence type="inferred from homology"/>
<dbReference type="PRINTS" id="PR01005">
    <property type="entry name" value="FLGHOOKAP1"/>
</dbReference>
<evidence type="ECO:0000256" key="3">
    <source>
        <dbReference type="ARBA" id="ARBA00009677"/>
    </source>
</evidence>
<comment type="subcellular location">
    <subcellularLocation>
        <location evidence="1 7">Bacterial flagellum</location>
    </subcellularLocation>
    <subcellularLocation>
        <location evidence="2 7">Secreted</location>
    </subcellularLocation>
</comment>
<evidence type="ECO:0000256" key="7">
    <source>
        <dbReference type="RuleBase" id="RU362065"/>
    </source>
</evidence>
<dbReference type="InterPro" id="IPR001444">
    <property type="entry name" value="Flag_bb_rod_N"/>
</dbReference>
<dbReference type="RefSeq" id="WP_191205084.1">
    <property type="nucleotide sequence ID" value="NZ_JACXZA010000004.1"/>
</dbReference>
<dbReference type="NCBIfam" id="TIGR02492">
    <property type="entry name" value="flgK_ends"/>
    <property type="match status" value="1"/>
</dbReference>
<evidence type="ECO:0000256" key="5">
    <source>
        <dbReference type="ARBA" id="ARBA00022525"/>
    </source>
</evidence>
<comment type="similarity">
    <text evidence="3 7">Belongs to the flagella basal body rod proteins family.</text>
</comment>
<dbReference type="SUPFAM" id="SSF64518">
    <property type="entry name" value="Phase 1 flagellin"/>
    <property type="match status" value="1"/>
</dbReference>
<evidence type="ECO:0000313" key="11">
    <source>
        <dbReference type="EMBL" id="MBD3920820.1"/>
    </source>
</evidence>
<name>A0ABR8N0W0_9BACL</name>
<dbReference type="InterPro" id="IPR053927">
    <property type="entry name" value="FlgK_helical"/>
</dbReference>
<feature type="domain" description="Flagellar hook-associated protein FlgK helical" evidence="10">
    <location>
        <begin position="102"/>
        <end position="297"/>
    </location>
</feature>
<dbReference type="PANTHER" id="PTHR30033">
    <property type="entry name" value="FLAGELLAR HOOK-ASSOCIATED PROTEIN 1"/>
    <property type="match status" value="1"/>
</dbReference>
<protein>
    <recommendedName>
        <fullName evidence="4 7">Flagellar hook-associated protein 1</fullName>
        <shortName evidence="7">HAP1</shortName>
    </recommendedName>
</protein>
<keyword evidence="6 7" id="KW-0975">Bacterial flagellum</keyword>
<organism evidence="11 12">
    <name type="scientific">Paenibacillus terricola</name>
    <dbReference type="NCBI Taxonomy" id="2763503"/>
    <lineage>
        <taxon>Bacteria</taxon>
        <taxon>Bacillati</taxon>
        <taxon>Bacillota</taxon>
        <taxon>Bacilli</taxon>
        <taxon>Bacillales</taxon>
        <taxon>Paenibacillaceae</taxon>
        <taxon>Paenibacillus</taxon>
    </lineage>
</organism>
<evidence type="ECO:0000256" key="1">
    <source>
        <dbReference type="ARBA" id="ARBA00004365"/>
    </source>
</evidence>
<keyword evidence="12" id="KW-1185">Reference proteome</keyword>
<evidence type="ECO:0000256" key="2">
    <source>
        <dbReference type="ARBA" id="ARBA00004613"/>
    </source>
</evidence>
<dbReference type="EMBL" id="JACXZA010000004">
    <property type="protein sequence ID" value="MBD3920820.1"/>
    <property type="molecule type" value="Genomic_DNA"/>
</dbReference>
<dbReference type="InterPro" id="IPR010930">
    <property type="entry name" value="Flg_bb/hook_C_dom"/>
</dbReference>
<sequence>MRSTFHSIETAKRALFTEQANISTTGHNISNANTPGFSRQRVNLVASRPIEAPGYMRSNIPGQLGTGVEFTSITRVREKFLDDQFRNANRSLGEWSVKADSLSKLESVFNEPSDSGVRTVMDNFWKSWTDLSKDPESITGRKIVRENALALVDAFNETSKHLTDLQADLTTSISTMTDQINSMSSSIADLNLEIKRLEAYGDNPNDLMDQRDYLVDQLSKMINVSVVNTSDGYDVSVGGITLVDGVNAVGTSVDALEAQFNGGGVVGGQIEGMIVSRDQIVTDYQSQLDAMVDTLANGEITLTLPAGSTYQGTTLAADQTVTVKGINGLHQLGFLFNAPSAAPQQAGDIFVTSDGSGTFTAANIRLSQAIVDDPMNIATSMRTVILNGNEETVKGNNTLANLMAGLKETKFKFTPIASQNGITDGTIDEFYASMIGQLGLQSQEADRQSTNQQDIVTQVDSRRQSVSGVSLDEEMSDLIKYQHAYSAAARFMTAIDETLDKVINGMGVVGR</sequence>
<keyword evidence="11" id="KW-0969">Cilium</keyword>
<keyword evidence="11" id="KW-0966">Cell projection</keyword>
<dbReference type="InterPro" id="IPR002371">
    <property type="entry name" value="FlgK"/>
</dbReference>